<keyword evidence="2 6" id="KW-0560">Oxidoreductase</keyword>
<comment type="caution">
    <text evidence="6">The sequence shown here is derived from an EMBL/GenBank/DDBJ whole genome shotgun (WGS) entry which is preliminary data.</text>
</comment>
<dbReference type="GO" id="GO:0016491">
    <property type="term" value="F:oxidoreductase activity"/>
    <property type="evidence" value="ECO:0007669"/>
    <property type="project" value="UniProtKB-KW"/>
</dbReference>
<protein>
    <submittedName>
        <fullName evidence="6">NAD(P)-dependent oxidoreductase</fullName>
        <ecNumber evidence="6">1.1.-.-</ecNumber>
    </submittedName>
</protein>
<dbReference type="InterPro" id="IPR013328">
    <property type="entry name" value="6PGD_dom2"/>
</dbReference>
<proteinExistence type="inferred from homology"/>
<dbReference type="RefSeq" id="WP_398278302.1">
    <property type="nucleotide sequence ID" value="NZ_JBITLV010000002.1"/>
</dbReference>
<comment type="similarity">
    <text evidence="1">Belongs to the HIBADH-related family.</text>
</comment>
<dbReference type="EC" id="1.1.-.-" evidence="6"/>
<evidence type="ECO:0000256" key="1">
    <source>
        <dbReference type="ARBA" id="ARBA00009080"/>
    </source>
</evidence>
<evidence type="ECO:0000259" key="4">
    <source>
        <dbReference type="Pfam" id="PF03446"/>
    </source>
</evidence>
<dbReference type="SUPFAM" id="SSF51735">
    <property type="entry name" value="NAD(P)-binding Rossmann-fold domains"/>
    <property type="match status" value="1"/>
</dbReference>
<keyword evidence="7" id="KW-1185">Reference proteome</keyword>
<evidence type="ECO:0000313" key="7">
    <source>
        <dbReference type="Proteomes" id="UP001612915"/>
    </source>
</evidence>
<feature type="domain" description="3-hydroxyisobutyrate dehydrogenase-like NAD-binding" evidence="5">
    <location>
        <begin position="168"/>
        <end position="287"/>
    </location>
</feature>
<reference evidence="6 7" key="1">
    <citation type="submission" date="2024-10" db="EMBL/GenBank/DDBJ databases">
        <title>The Natural Products Discovery Center: Release of the First 8490 Sequenced Strains for Exploring Actinobacteria Biosynthetic Diversity.</title>
        <authorList>
            <person name="Kalkreuter E."/>
            <person name="Kautsar S.A."/>
            <person name="Yang D."/>
            <person name="Bader C.D."/>
            <person name="Teijaro C.N."/>
            <person name="Fluegel L."/>
            <person name="Davis C.M."/>
            <person name="Simpson J.R."/>
            <person name="Lauterbach L."/>
            <person name="Steele A.D."/>
            <person name="Gui C."/>
            <person name="Meng S."/>
            <person name="Li G."/>
            <person name="Viehrig K."/>
            <person name="Ye F."/>
            <person name="Su P."/>
            <person name="Kiefer A.F."/>
            <person name="Nichols A."/>
            <person name="Cepeda A.J."/>
            <person name="Yan W."/>
            <person name="Fan B."/>
            <person name="Jiang Y."/>
            <person name="Adhikari A."/>
            <person name="Zheng C.-J."/>
            <person name="Schuster L."/>
            <person name="Cowan T.M."/>
            <person name="Smanski M.J."/>
            <person name="Chevrette M.G."/>
            <person name="De Carvalho L.P.S."/>
            <person name="Shen B."/>
        </authorList>
    </citation>
    <scope>NUCLEOTIDE SEQUENCE [LARGE SCALE GENOMIC DNA]</scope>
    <source>
        <strain evidence="6 7">NPDC049639</strain>
    </source>
</reference>
<evidence type="ECO:0000259" key="5">
    <source>
        <dbReference type="Pfam" id="PF14833"/>
    </source>
</evidence>
<dbReference type="PROSITE" id="PS00895">
    <property type="entry name" value="3_HYDROXYISOBUT_DH"/>
    <property type="match status" value="1"/>
</dbReference>
<feature type="domain" description="6-phosphogluconate dehydrogenase NADP-binding" evidence="4">
    <location>
        <begin position="6"/>
        <end position="165"/>
    </location>
</feature>
<dbReference type="InterPro" id="IPR015815">
    <property type="entry name" value="HIBADH-related"/>
</dbReference>
<name>A0ABW8AMJ6_9ACTN</name>
<dbReference type="Pfam" id="PF14833">
    <property type="entry name" value="NAD_binding_11"/>
    <property type="match status" value="1"/>
</dbReference>
<dbReference type="InterPro" id="IPR002204">
    <property type="entry name" value="3-OH-isobutyrate_DH-rel_CS"/>
</dbReference>
<dbReference type="Gene3D" id="1.10.1040.10">
    <property type="entry name" value="N-(1-d-carboxylethyl)-l-norvaline Dehydrogenase, domain 2"/>
    <property type="match status" value="1"/>
</dbReference>
<dbReference type="InterPro" id="IPR008927">
    <property type="entry name" value="6-PGluconate_DH-like_C_sf"/>
</dbReference>
<keyword evidence="3" id="KW-0520">NAD</keyword>
<dbReference type="EMBL" id="JBITLV010000002">
    <property type="protein sequence ID" value="MFI7587182.1"/>
    <property type="molecule type" value="Genomic_DNA"/>
</dbReference>
<dbReference type="PANTHER" id="PTHR43060">
    <property type="entry name" value="3-HYDROXYISOBUTYRATE DEHYDROGENASE-LIKE 1, MITOCHONDRIAL-RELATED"/>
    <property type="match status" value="1"/>
</dbReference>
<gene>
    <name evidence="6" type="ORF">ACIB24_08925</name>
</gene>
<dbReference type="InterPro" id="IPR029154">
    <property type="entry name" value="HIBADH-like_NADP-bd"/>
</dbReference>
<dbReference type="SUPFAM" id="SSF48179">
    <property type="entry name" value="6-phosphogluconate dehydrogenase C-terminal domain-like"/>
    <property type="match status" value="1"/>
</dbReference>
<organism evidence="6 7">
    <name type="scientific">Spongisporangium articulatum</name>
    <dbReference type="NCBI Taxonomy" id="3362603"/>
    <lineage>
        <taxon>Bacteria</taxon>
        <taxon>Bacillati</taxon>
        <taxon>Actinomycetota</taxon>
        <taxon>Actinomycetes</taxon>
        <taxon>Kineosporiales</taxon>
        <taxon>Kineosporiaceae</taxon>
        <taxon>Spongisporangium</taxon>
    </lineage>
</organism>
<evidence type="ECO:0000256" key="3">
    <source>
        <dbReference type="ARBA" id="ARBA00023027"/>
    </source>
</evidence>
<dbReference type="InterPro" id="IPR006115">
    <property type="entry name" value="6PGDH_NADP-bd"/>
</dbReference>
<dbReference type="Proteomes" id="UP001612915">
    <property type="component" value="Unassembled WGS sequence"/>
</dbReference>
<dbReference type="Pfam" id="PF03446">
    <property type="entry name" value="NAD_binding_2"/>
    <property type="match status" value="1"/>
</dbReference>
<accession>A0ABW8AMJ6</accession>
<dbReference type="PIRSF" id="PIRSF000103">
    <property type="entry name" value="HIBADH"/>
    <property type="match status" value="1"/>
</dbReference>
<evidence type="ECO:0000313" key="6">
    <source>
        <dbReference type="EMBL" id="MFI7587182.1"/>
    </source>
</evidence>
<dbReference type="Gene3D" id="3.40.50.720">
    <property type="entry name" value="NAD(P)-binding Rossmann-like Domain"/>
    <property type="match status" value="1"/>
</dbReference>
<dbReference type="PANTHER" id="PTHR43060:SF15">
    <property type="entry name" value="3-HYDROXYISOBUTYRATE DEHYDROGENASE-LIKE 1, MITOCHONDRIAL-RELATED"/>
    <property type="match status" value="1"/>
</dbReference>
<sequence>MAEPLDVGVIGLGTMGAPMARHLVEAGHRVTVWNRTRAKEEPLAALGAARASSPAEAAGGADVVLTCVSDEPDLREVVLGPDGVAQRLASGAVLVDSSTVSPTLARELASVLDDGGRLFVDAPVSGGSEGAQKGTLTVFAGGSDAAVAKARPVLEAFSGRITHLGPAGAGQAAKAVNQLVIAGAYAALGEGLVYGQAAGLPMDALVEALLGGAANSWIVANRSANVISGSYPLGFRTSLHLKDVRIGLREASALGLELPVADLVASLEQRLVDAGYADEDVSNLARIVRGEA</sequence>
<dbReference type="InterPro" id="IPR036291">
    <property type="entry name" value="NAD(P)-bd_dom_sf"/>
</dbReference>
<evidence type="ECO:0000256" key="2">
    <source>
        <dbReference type="ARBA" id="ARBA00023002"/>
    </source>
</evidence>